<proteinExistence type="predicted"/>
<dbReference type="InterPro" id="IPR012337">
    <property type="entry name" value="RNaseH-like_sf"/>
</dbReference>
<dbReference type="InterPro" id="IPR036397">
    <property type="entry name" value="RNaseH_sf"/>
</dbReference>
<dbReference type="PANTHER" id="PTHR10642">
    <property type="entry name" value="RIBONUCLEASE H1"/>
    <property type="match status" value="1"/>
</dbReference>
<evidence type="ECO:0000313" key="2">
    <source>
        <dbReference type="Proteomes" id="UP000462212"/>
    </source>
</evidence>
<accession>A0A8H8RDB4</accession>
<dbReference type="GO" id="GO:0043137">
    <property type="term" value="P:DNA replication, removal of RNA primer"/>
    <property type="evidence" value="ECO:0007669"/>
    <property type="project" value="TreeGrafter"/>
</dbReference>
<dbReference type="PANTHER" id="PTHR10642:SF26">
    <property type="entry name" value="RIBONUCLEASE H1"/>
    <property type="match status" value="1"/>
</dbReference>
<dbReference type="EMBL" id="QGMJ01001756">
    <property type="protein sequence ID" value="TVY31292.1"/>
    <property type="molecule type" value="Genomic_DNA"/>
</dbReference>
<dbReference type="Gene3D" id="3.30.420.10">
    <property type="entry name" value="Ribonuclease H-like superfamily/Ribonuclease H"/>
    <property type="match status" value="1"/>
</dbReference>
<dbReference type="Proteomes" id="UP000462212">
    <property type="component" value="Unassembled WGS sequence"/>
</dbReference>
<keyword evidence="2" id="KW-1185">Reference proteome</keyword>
<dbReference type="CDD" id="cd09276">
    <property type="entry name" value="Rnase_HI_RT_non_LTR"/>
    <property type="match status" value="1"/>
</dbReference>
<evidence type="ECO:0000313" key="1">
    <source>
        <dbReference type="EMBL" id="TVY31292.1"/>
    </source>
</evidence>
<organism evidence="1 2">
    <name type="scientific">Lachnellula subtilissima</name>
    <dbReference type="NCBI Taxonomy" id="602034"/>
    <lineage>
        <taxon>Eukaryota</taxon>
        <taxon>Fungi</taxon>
        <taxon>Dikarya</taxon>
        <taxon>Ascomycota</taxon>
        <taxon>Pezizomycotina</taxon>
        <taxon>Leotiomycetes</taxon>
        <taxon>Helotiales</taxon>
        <taxon>Lachnaceae</taxon>
        <taxon>Lachnellula</taxon>
    </lineage>
</organism>
<sequence>MPDSTGIGVGLAGYSGARRFTSLACNIGPHQIVYNGELEGITLAFEDATRLGPNRDIKVYIDNQAAIYRLARPSDNPGQSQQIRAIAAAAKVPGHQDIDGNKDADRLAKTGSKSLPTTQTALAATTSYAYIDIKINQIHQHAWSSALASGKGHYFNFFNPRIHSRIQLPKVARSTASAFFQLKLKHGYFGSYLKRFKRASSDRCICNTNQPESPQHLILACSKYKAERYILRQNVPFRLSMQSLFETKIGRQHLLVFLHKTGISTRKWRLERAEFVND</sequence>
<comment type="caution">
    <text evidence="1">The sequence shown here is derived from an EMBL/GenBank/DDBJ whole genome shotgun (WGS) entry which is preliminary data.</text>
</comment>
<dbReference type="SUPFAM" id="SSF53098">
    <property type="entry name" value="Ribonuclease H-like"/>
    <property type="match status" value="1"/>
</dbReference>
<dbReference type="AlphaFoldDB" id="A0A8H8RDB4"/>
<gene>
    <name evidence="1" type="ORF">LSUB1_G008978</name>
</gene>
<evidence type="ECO:0008006" key="3">
    <source>
        <dbReference type="Google" id="ProtNLM"/>
    </source>
</evidence>
<dbReference type="InterPro" id="IPR050092">
    <property type="entry name" value="RNase_H"/>
</dbReference>
<dbReference type="GO" id="GO:0004523">
    <property type="term" value="F:RNA-DNA hybrid ribonuclease activity"/>
    <property type="evidence" value="ECO:0007669"/>
    <property type="project" value="TreeGrafter"/>
</dbReference>
<dbReference type="OrthoDB" id="3549410at2759"/>
<feature type="non-terminal residue" evidence="1">
    <location>
        <position position="278"/>
    </location>
</feature>
<name>A0A8H8RDB4_9HELO</name>
<dbReference type="GO" id="GO:0003676">
    <property type="term" value="F:nucleic acid binding"/>
    <property type="evidence" value="ECO:0007669"/>
    <property type="project" value="InterPro"/>
</dbReference>
<protein>
    <recommendedName>
        <fullName evidence="3">RNase H type-1 domain-containing protein</fullName>
    </recommendedName>
</protein>
<reference evidence="1 2" key="1">
    <citation type="submission" date="2018-05" db="EMBL/GenBank/DDBJ databases">
        <title>Genome sequencing and assembly of the regulated plant pathogen Lachnellula willkommii and related sister species for the development of diagnostic species identification markers.</title>
        <authorList>
            <person name="Giroux E."/>
            <person name="Bilodeau G."/>
        </authorList>
    </citation>
    <scope>NUCLEOTIDE SEQUENCE [LARGE SCALE GENOMIC DNA]</scope>
    <source>
        <strain evidence="1 2">CBS 197.66</strain>
    </source>
</reference>